<dbReference type="GO" id="GO:0005737">
    <property type="term" value="C:cytoplasm"/>
    <property type="evidence" value="ECO:0007669"/>
    <property type="project" value="UniProtKB-SubCell"/>
</dbReference>
<comment type="catalytic activity">
    <reaction evidence="5">
        <text>3'-dephospho-CoA + ATP = ADP + CoA + H(+)</text>
        <dbReference type="Rhea" id="RHEA:18245"/>
        <dbReference type="ChEBI" id="CHEBI:15378"/>
        <dbReference type="ChEBI" id="CHEBI:30616"/>
        <dbReference type="ChEBI" id="CHEBI:57287"/>
        <dbReference type="ChEBI" id="CHEBI:57328"/>
        <dbReference type="ChEBI" id="CHEBI:456216"/>
        <dbReference type="EC" id="2.7.1.24"/>
    </reaction>
</comment>
<sequence>MRADGKMTVAVTGGIGSGKSLVCSMLAARGVPVFDSDSRTKALYQSVPGLSRRISVALGAEVCRPDGTLDKAALAASVFSDPGRLKVLEGIVYPEVRKDFLAWKDAVDSGCGFVVMESAVILEKPFFRDIIDKVLLVDAPEQLRLERAMERDGAGADAVKRRMARQGIFGGRCLPQADFLIVNDGDVASLEAKVDDFYGRLMASIRQYGSPGWPR</sequence>
<dbReference type="GO" id="GO:0015937">
    <property type="term" value="P:coenzyme A biosynthetic process"/>
    <property type="evidence" value="ECO:0007669"/>
    <property type="project" value="UniProtKB-UniRule"/>
</dbReference>
<dbReference type="GO" id="GO:0005524">
    <property type="term" value="F:ATP binding"/>
    <property type="evidence" value="ECO:0007669"/>
    <property type="project" value="UniProtKB-UniRule"/>
</dbReference>
<dbReference type="CDD" id="cd02022">
    <property type="entry name" value="DPCK"/>
    <property type="match status" value="1"/>
</dbReference>
<dbReference type="NCBIfam" id="TIGR00152">
    <property type="entry name" value="dephospho-CoA kinase"/>
    <property type="match status" value="1"/>
</dbReference>
<evidence type="ECO:0000256" key="1">
    <source>
        <dbReference type="ARBA" id="ARBA00009018"/>
    </source>
</evidence>
<reference evidence="7" key="2">
    <citation type="journal article" date="2021" name="PeerJ">
        <title>Extensive microbial diversity within the chicken gut microbiome revealed by metagenomics and culture.</title>
        <authorList>
            <person name="Gilroy R."/>
            <person name="Ravi A."/>
            <person name="Getino M."/>
            <person name="Pursley I."/>
            <person name="Horton D.L."/>
            <person name="Alikhan N.F."/>
            <person name="Baker D."/>
            <person name="Gharbi K."/>
            <person name="Hall N."/>
            <person name="Watson M."/>
            <person name="Adriaenssens E.M."/>
            <person name="Foster-Nyarko E."/>
            <person name="Jarju S."/>
            <person name="Secka A."/>
            <person name="Antonio M."/>
            <person name="Oren A."/>
            <person name="Chaudhuri R.R."/>
            <person name="La Ragione R."/>
            <person name="Hildebrand F."/>
            <person name="Pallen M.J."/>
        </authorList>
    </citation>
    <scope>NUCLEOTIDE SEQUENCE</scope>
    <source>
        <strain evidence="7">20514</strain>
    </source>
</reference>
<proteinExistence type="inferred from homology"/>
<dbReference type="HAMAP" id="MF_00376">
    <property type="entry name" value="Dephospho_CoA_kinase"/>
    <property type="match status" value="1"/>
</dbReference>
<dbReference type="SUPFAM" id="SSF52540">
    <property type="entry name" value="P-loop containing nucleoside triphosphate hydrolases"/>
    <property type="match status" value="1"/>
</dbReference>
<dbReference type="PROSITE" id="PS51219">
    <property type="entry name" value="DPCK"/>
    <property type="match status" value="1"/>
</dbReference>
<evidence type="ECO:0000256" key="2">
    <source>
        <dbReference type="ARBA" id="ARBA00022741"/>
    </source>
</evidence>
<feature type="binding site" evidence="5">
    <location>
        <begin position="16"/>
        <end position="21"/>
    </location>
    <ligand>
        <name>ATP</name>
        <dbReference type="ChEBI" id="CHEBI:30616"/>
    </ligand>
</feature>
<keyword evidence="4 5" id="KW-0173">Coenzyme A biosynthesis</keyword>
<dbReference type="PANTHER" id="PTHR10695:SF46">
    <property type="entry name" value="BIFUNCTIONAL COENZYME A SYNTHASE-RELATED"/>
    <property type="match status" value="1"/>
</dbReference>
<dbReference type="InterPro" id="IPR027417">
    <property type="entry name" value="P-loop_NTPase"/>
</dbReference>
<dbReference type="Proteomes" id="UP000810252">
    <property type="component" value="Unassembled WGS sequence"/>
</dbReference>
<evidence type="ECO:0000313" key="7">
    <source>
        <dbReference type="EMBL" id="MBO8448139.1"/>
    </source>
</evidence>
<keyword evidence="5 7" id="KW-0418">Kinase</keyword>
<dbReference type="EMBL" id="JADIMQ010000039">
    <property type="protein sequence ID" value="MBO8448139.1"/>
    <property type="molecule type" value="Genomic_DNA"/>
</dbReference>
<evidence type="ECO:0000256" key="4">
    <source>
        <dbReference type="ARBA" id="ARBA00022993"/>
    </source>
</evidence>
<dbReference type="EC" id="2.7.1.24" evidence="5 6"/>
<evidence type="ECO:0000256" key="6">
    <source>
        <dbReference type="NCBIfam" id="TIGR00152"/>
    </source>
</evidence>
<dbReference type="GO" id="GO:0004140">
    <property type="term" value="F:dephospho-CoA kinase activity"/>
    <property type="evidence" value="ECO:0007669"/>
    <property type="project" value="UniProtKB-UniRule"/>
</dbReference>
<dbReference type="Gene3D" id="3.40.50.300">
    <property type="entry name" value="P-loop containing nucleotide triphosphate hydrolases"/>
    <property type="match status" value="1"/>
</dbReference>
<dbReference type="InterPro" id="IPR001977">
    <property type="entry name" value="Depp_CoAkinase"/>
</dbReference>
<evidence type="ECO:0000256" key="3">
    <source>
        <dbReference type="ARBA" id="ARBA00022840"/>
    </source>
</evidence>
<accession>A0A9D9HER1</accession>
<dbReference type="PANTHER" id="PTHR10695">
    <property type="entry name" value="DEPHOSPHO-COA KINASE-RELATED"/>
    <property type="match status" value="1"/>
</dbReference>
<keyword evidence="2 5" id="KW-0547">Nucleotide-binding</keyword>
<keyword evidence="3 5" id="KW-0067">ATP-binding</keyword>
<evidence type="ECO:0000313" key="8">
    <source>
        <dbReference type="Proteomes" id="UP000810252"/>
    </source>
</evidence>
<dbReference type="Pfam" id="PF01121">
    <property type="entry name" value="CoaE"/>
    <property type="match status" value="1"/>
</dbReference>
<reference evidence="7" key="1">
    <citation type="submission" date="2020-10" db="EMBL/GenBank/DDBJ databases">
        <authorList>
            <person name="Gilroy R."/>
        </authorList>
    </citation>
    <scope>NUCLEOTIDE SEQUENCE</scope>
    <source>
        <strain evidence="7">20514</strain>
    </source>
</reference>
<comment type="pathway">
    <text evidence="5">Cofactor biosynthesis; coenzyme A biosynthesis; CoA from (R)-pantothenate: step 5/5.</text>
</comment>
<keyword evidence="5 7" id="KW-0808">Transferase</keyword>
<comment type="subcellular location">
    <subcellularLocation>
        <location evidence="5">Cytoplasm</location>
    </subcellularLocation>
</comment>
<keyword evidence="5" id="KW-0963">Cytoplasm</keyword>
<dbReference type="AlphaFoldDB" id="A0A9D9HER1"/>
<comment type="caution">
    <text evidence="7">The sequence shown here is derived from an EMBL/GenBank/DDBJ whole genome shotgun (WGS) entry which is preliminary data.</text>
</comment>
<comment type="similarity">
    <text evidence="1 5">Belongs to the CoaE family.</text>
</comment>
<organism evidence="7 8">
    <name type="scientific">Candidatus Cryptobacteroides merdigallinarum</name>
    <dbReference type="NCBI Taxonomy" id="2840770"/>
    <lineage>
        <taxon>Bacteria</taxon>
        <taxon>Pseudomonadati</taxon>
        <taxon>Bacteroidota</taxon>
        <taxon>Bacteroidia</taxon>
        <taxon>Bacteroidales</taxon>
        <taxon>Candidatus Cryptobacteroides</taxon>
    </lineage>
</organism>
<gene>
    <name evidence="5 7" type="primary">coaE</name>
    <name evidence="7" type="ORF">IAC29_02570</name>
</gene>
<comment type="function">
    <text evidence="5">Catalyzes the phosphorylation of the 3'-hydroxyl group of dephosphocoenzyme A to form coenzyme A.</text>
</comment>
<evidence type="ECO:0000256" key="5">
    <source>
        <dbReference type="HAMAP-Rule" id="MF_00376"/>
    </source>
</evidence>
<name>A0A9D9HER1_9BACT</name>
<protein>
    <recommendedName>
        <fullName evidence="5 6">Dephospho-CoA kinase</fullName>
        <ecNumber evidence="5 6">2.7.1.24</ecNumber>
    </recommendedName>
    <alternativeName>
        <fullName evidence="5">Dephosphocoenzyme A kinase</fullName>
    </alternativeName>
</protein>